<dbReference type="SUPFAM" id="SSF52151">
    <property type="entry name" value="FabD/lysophospholipase-like"/>
    <property type="match status" value="1"/>
</dbReference>
<evidence type="ECO:0000256" key="7">
    <source>
        <dbReference type="SAM" id="MobiDB-lite"/>
    </source>
</evidence>
<dbReference type="InterPro" id="IPR050301">
    <property type="entry name" value="NTE"/>
</dbReference>
<dbReference type="InterPro" id="IPR034746">
    <property type="entry name" value="POTRA"/>
</dbReference>
<dbReference type="Proteomes" id="UP000235916">
    <property type="component" value="Unassembled WGS sequence"/>
</dbReference>
<dbReference type="PROSITE" id="PS51635">
    <property type="entry name" value="PNPLA"/>
    <property type="match status" value="1"/>
</dbReference>
<keyword evidence="11" id="KW-1185">Reference proteome</keyword>
<comment type="subcellular location">
    <subcellularLocation>
        <location evidence="1">Membrane</location>
    </subcellularLocation>
</comment>
<feature type="active site" description="Proton acceptor" evidence="6">
    <location>
        <position position="341"/>
    </location>
</feature>
<feature type="region of interest" description="Disordered" evidence="7">
    <location>
        <begin position="1"/>
        <end position="112"/>
    </location>
</feature>
<keyword evidence="5" id="KW-0472">Membrane</keyword>
<dbReference type="InterPro" id="IPR016035">
    <property type="entry name" value="Acyl_Trfase/lysoPLipase"/>
</dbReference>
<name>A0A2N8L0T3_9BURK</name>
<evidence type="ECO:0000256" key="1">
    <source>
        <dbReference type="ARBA" id="ARBA00004370"/>
    </source>
</evidence>
<evidence type="ECO:0000259" key="8">
    <source>
        <dbReference type="PROSITE" id="PS51635"/>
    </source>
</evidence>
<dbReference type="PROSITE" id="PS51779">
    <property type="entry name" value="POTRA"/>
    <property type="match status" value="1"/>
</dbReference>
<dbReference type="CDD" id="cd07205">
    <property type="entry name" value="Pat_PNPLA6_PNPLA7_NTE1_like"/>
    <property type="match status" value="1"/>
</dbReference>
<feature type="short sequence motif" description="GXGXXG" evidence="6">
    <location>
        <begin position="166"/>
        <end position="171"/>
    </location>
</feature>
<dbReference type="GO" id="GO:0016042">
    <property type="term" value="P:lipid catabolic process"/>
    <property type="evidence" value="ECO:0007669"/>
    <property type="project" value="UniProtKB-UniRule"/>
</dbReference>
<evidence type="ECO:0000256" key="6">
    <source>
        <dbReference type="PROSITE-ProRule" id="PRU01161"/>
    </source>
</evidence>
<feature type="short sequence motif" description="GXSXG" evidence="6">
    <location>
        <begin position="193"/>
        <end position="197"/>
    </location>
</feature>
<accession>A0A2N8L0T3</accession>
<dbReference type="InterPro" id="IPR002641">
    <property type="entry name" value="PNPLA_dom"/>
</dbReference>
<feature type="compositionally biased region" description="Low complexity" evidence="7">
    <location>
        <begin position="64"/>
        <end position="74"/>
    </location>
</feature>
<dbReference type="Pfam" id="PF01734">
    <property type="entry name" value="Patatin"/>
    <property type="match status" value="1"/>
</dbReference>
<sequence length="855" mass="91681">MVSGGARSKTEQSKHGAAPRQAVHSGPASAPTQGSHPVRQSRTGAKDSTLCEAAAPSCKSRTIAPAGGADARAAGMKRQRQTAHLAADRAGGRHVSGNEEAPDGGGRRRQRHGGAWRAAWAAPLLGLLLGFSSNSLQAATGPSETAKTSSAPVPGTRPRIGLVLSGGGARGLAHIGVLKALQAQRIPIDLVVGTSMGAVVGGAFAAGRSVEDLETLVAEADWNSILADRPGRRELAQRRREDDRMLASRLEFGLGPEGVMLPAAAAGNSALEFTLDSLAPDARAETPLPLLPLPFKALATDLINGRLVVLDDVPLSLALRASMAVPGLFSPVRVKDRLLVDGGLVRNLGVDIARQMGADVVIAVNVGSPLLDEQQIQSALSVTDQMIKILTTQNVERSLAELRQGDFLITPEMPGLGLTDFERSAGAIREGEQATADMAAQLQALALSQEEYAQHEARRNAALWPMAATLPLGTLRIEGSRFTNPEALKKELGLESGQPVSRADVQLASAQLYGRGDFERVQTQIHDHGEQRDVLIKVTEAPWTRSRLRLGIELASDFKSFNRNTLAAMHTLSWLNDWGAELRTSAKLGGYREFKTALMQPLGPGSPWYLEPSVEYLGIRDSESLKPYQWNLSQTGLALGRQMGFWGDLQLVGLRIHSDYRDADRQIRATFSLPELRWRRDTLDAPAFPARGTLIHVALRRYPVTLTGRPSTYQTRVMRAFRSGDWAGHVYGALAGSFNSVDVELPQGEGLGGFLRLSGSEPSSKTQSYAFGRLVLARKIGQMPIGLGDTLRIGASLEFGNERSVPFGETGLRRQARNAASAFLAIDSRFGPVYLGLGSTRNGGSRLYFVVGPVW</sequence>
<evidence type="ECO:0000256" key="5">
    <source>
        <dbReference type="ARBA" id="ARBA00023136"/>
    </source>
</evidence>
<feature type="domain" description="PNPLA" evidence="8">
    <location>
        <begin position="162"/>
        <end position="354"/>
    </location>
</feature>
<organism evidence="10 11">
    <name type="scientific">Kinneretia aquatilis</name>
    <dbReference type="NCBI Taxonomy" id="2070761"/>
    <lineage>
        <taxon>Bacteria</taxon>
        <taxon>Pseudomonadati</taxon>
        <taxon>Pseudomonadota</taxon>
        <taxon>Betaproteobacteria</taxon>
        <taxon>Burkholderiales</taxon>
        <taxon>Sphaerotilaceae</taxon>
        <taxon>Roseateles</taxon>
    </lineage>
</organism>
<dbReference type="GO" id="GO:0019867">
    <property type="term" value="C:outer membrane"/>
    <property type="evidence" value="ECO:0007669"/>
    <property type="project" value="InterPro"/>
</dbReference>
<feature type="active site" description="Nucleophile" evidence="6">
    <location>
        <position position="195"/>
    </location>
</feature>
<comment type="caution">
    <text evidence="10">The sequence shown here is derived from an EMBL/GenBank/DDBJ whole genome shotgun (WGS) entry which is preliminary data.</text>
</comment>
<evidence type="ECO:0000313" key="10">
    <source>
        <dbReference type="EMBL" id="PND39311.1"/>
    </source>
</evidence>
<feature type="compositionally biased region" description="Polar residues" evidence="7">
    <location>
        <begin position="30"/>
        <end position="43"/>
    </location>
</feature>
<feature type="short sequence motif" description="DGA/G" evidence="6">
    <location>
        <begin position="341"/>
        <end position="343"/>
    </location>
</feature>
<feature type="domain" description="POTRA" evidence="9">
    <location>
        <begin position="470"/>
        <end position="541"/>
    </location>
</feature>
<dbReference type="GO" id="GO:0016787">
    <property type="term" value="F:hydrolase activity"/>
    <property type="evidence" value="ECO:0007669"/>
    <property type="project" value="UniProtKB-UniRule"/>
</dbReference>
<proteinExistence type="predicted"/>
<dbReference type="InterPro" id="IPR010827">
    <property type="entry name" value="BamA/TamA_POTRA"/>
</dbReference>
<keyword evidence="3 6" id="KW-0442">Lipid degradation</keyword>
<reference evidence="10 11" key="1">
    <citation type="submission" date="2018-01" db="EMBL/GenBank/DDBJ databases">
        <title>Draft genome sequence of Paucibacter aquatile CR182 isolated from freshwater of the Nakdong River.</title>
        <authorList>
            <person name="Choi A."/>
            <person name="Chung E.J."/>
        </authorList>
    </citation>
    <scope>NUCLEOTIDE SEQUENCE [LARGE SCALE GENOMIC DNA]</scope>
    <source>
        <strain evidence="10 11">CR182</strain>
    </source>
</reference>
<dbReference type="OrthoDB" id="5290098at2"/>
<gene>
    <name evidence="10" type="ORF">C1O66_18445</name>
</gene>
<evidence type="ECO:0000256" key="4">
    <source>
        <dbReference type="ARBA" id="ARBA00023098"/>
    </source>
</evidence>
<evidence type="ECO:0000256" key="2">
    <source>
        <dbReference type="ARBA" id="ARBA00022801"/>
    </source>
</evidence>
<evidence type="ECO:0000313" key="11">
    <source>
        <dbReference type="Proteomes" id="UP000235916"/>
    </source>
</evidence>
<dbReference type="Gene3D" id="3.40.1090.10">
    <property type="entry name" value="Cytosolic phospholipase A2 catalytic domain"/>
    <property type="match status" value="2"/>
</dbReference>
<dbReference type="PANTHER" id="PTHR14226:SF29">
    <property type="entry name" value="NEUROPATHY TARGET ESTERASE SWS"/>
    <property type="match status" value="1"/>
</dbReference>
<protein>
    <submittedName>
        <fullName evidence="10">Patatin domain-containing protein</fullName>
    </submittedName>
</protein>
<dbReference type="EMBL" id="POSP01000003">
    <property type="protein sequence ID" value="PND39311.1"/>
    <property type="molecule type" value="Genomic_DNA"/>
</dbReference>
<dbReference type="AlphaFoldDB" id="A0A2N8L0T3"/>
<dbReference type="PANTHER" id="PTHR14226">
    <property type="entry name" value="NEUROPATHY TARGET ESTERASE/SWISS CHEESE D.MELANOGASTER"/>
    <property type="match status" value="1"/>
</dbReference>
<dbReference type="Gene3D" id="3.10.20.310">
    <property type="entry name" value="membrane protein fhac"/>
    <property type="match status" value="1"/>
</dbReference>
<evidence type="ECO:0000259" key="9">
    <source>
        <dbReference type="PROSITE" id="PS51779"/>
    </source>
</evidence>
<evidence type="ECO:0000256" key="3">
    <source>
        <dbReference type="ARBA" id="ARBA00022963"/>
    </source>
</evidence>
<keyword evidence="4 6" id="KW-0443">Lipid metabolism</keyword>
<keyword evidence="2 6" id="KW-0378">Hydrolase</keyword>
<dbReference type="Pfam" id="PF07244">
    <property type="entry name" value="POTRA"/>
    <property type="match status" value="1"/>
</dbReference>